<organism evidence="1 2">
    <name type="scientific">Saccharibacillus sacchari</name>
    <dbReference type="NCBI Taxonomy" id="456493"/>
    <lineage>
        <taxon>Bacteria</taxon>
        <taxon>Bacillati</taxon>
        <taxon>Bacillota</taxon>
        <taxon>Bacilli</taxon>
        <taxon>Bacillales</taxon>
        <taxon>Paenibacillaceae</taxon>
        <taxon>Saccharibacillus</taxon>
    </lineage>
</organism>
<evidence type="ECO:0000313" key="2">
    <source>
        <dbReference type="Proteomes" id="UP001380953"/>
    </source>
</evidence>
<comment type="caution">
    <text evidence="1">The sequence shown here is derived from an EMBL/GenBank/DDBJ whole genome shotgun (WGS) entry which is preliminary data.</text>
</comment>
<proteinExistence type="predicted"/>
<keyword evidence="2" id="KW-1185">Reference proteome</keyword>
<dbReference type="EMBL" id="JBBKAR010000034">
    <property type="protein sequence ID" value="MEJ8304791.1"/>
    <property type="molecule type" value="Genomic_DNA"/>
</dbReference>
<reference evidence="1" key="1">
    <citation type="submission" date="2024-03" db="EMBL/GenBank/DDBJ databases">
        <title>Whole genome sequecning of epiphytes from Marcgravia umbellata leaves.</title>
        <authorList>
            <person name="Kumar G."/>
            <person name="Savka M.A."/>
        </authorList>
    </citation>
    <scope>NUCLEOTIDE SEQUENCE</scope>
    <source>
        <strain evidence="1">RIT_BL5</strain>
    </source>
</reference>
<name>A0ACC6PD11_9BACL</name>
<dbReference type="Proteomes" id="UP001380953">
    <property type="component" value="Unassembled WGS sequence"/>
</dbReference>
<evidence type="ECO:0000313" key="1">
    <source>
        <dbReference type="EMBL" id="MEJ8304791.1"/>
    </source>
</evidence>
<protein>
    <submittedName>
        <fullName evidence="1">ABC transporter permease</fullName>
    </submittedName>
</protein>
<gene>
    <name evidence="1" type="ORF">WKI47_12865</name>
</gene>
<accession>A0ACC6PD11</accession>
<sequence length="432" mass="46909">MNRLGTVIGFTFKNKVRTKSFVITTLLLALLMTIGIHVPFFIQLFTGGDNAGSNKIGIADGGQTEIAQQIEEYVSALPGNELKFVALQGSDAAALNAEAKKQELKGYLTIAPLANGPFPDVEYVSENGSVPADVQAVLQPALESAKTRFIAAGVLSDEQIAQLTTPVQLGSVSYDQLNGNTGGQPTDGPESDKFNPMNFITVYVLMTLFFFSAMLTGNMIASEVTSEKSSRVMEILITSVSPLTQMFGKVIGVFLVGLLQIGVFGVTIAINLMLPHNRNVLAGFDLDFSQMPLDVLFYGLIFYILGYFLYALLYAAVGSIVSRTEDLGQAVTPLTMLSLAAFYIGIFSLNSTDSLLMKISSFVPFTSPTTMIARIGLGKIDFWEILLSLALLLAAIFFFGWLSAKIYRTGVLMYGKRPSFKELRKAMKAYKI</sequence>